<dbReference type="EMBL" id="AAXMUW010000001">
    <property type="protein sequence ID" value="EGQ9133650.1"/>
    <property type="molecule type" value="Genomic_DNA"/>
</dbReference>
<gene>
    <name evidence="1" type="ORF">GHY86_00595</name>
</gene>
<name>A0AA36XM12_VIBAL</name>
<dbReference type="InterPro" id="IPR021398">
    <property type="entry name" value="DUF3037"/>
</dbReference>
<organism evidence="1 2">
    <name type="scientific">Vibrio alginolyticus</name>
    <dbReference type="NCBI Taxonomy" id="663"/>
    <lineage>
        <taxon>Bacteria</taxon>
        <taxon>Pseudomonadati</taxon>
        <taxon>Pseudomonadota</taxon>
        <taxon>Gammaproteobacteria</taxon>
        <taxon>Vibrionales</taxon>
        <taxon>Vibrionaceae</taxon>
        <taxon>Vibrio</taxon>
    </lineage>
</organism>
<dbReference type="Pfam" id="PF11236">
    <property type="entry name" value="DUF3037"/>
    <property type="match status" value="1"/>
</dbReference>
<proteinExistence type="predicted"/>
<dbReference type="Proteomes" id="UP000714625">
    <property type="component" value="Unassembled WGS sequence"/>
</dbReference>
<accession>A0AA36XM12</accession>
<sequence length="276" mass="31276">MMQWFNYALIRYMPNPMRGEVVNIGLIVFKESLDIRLLKSASKLRILDNSSSQKVMVEVKNSLLSLSEYAASADTFNRLLESFPGGIQLSETASFSVDHISQYESKVENLFESLVKPYSVRESSNRNNTRLITKLKRKFSAIELLAKDDSGLSEHKIVSNYMLNEATGLTADFLLKNGRFHLTEVIDYDVLDTKSKLKETTMKLMTFAEGQKSLEGEVCSYFVYSASAKKEQEVIQQINLAENYSTNIFNIASKEDEASYFQIIENAVGRSLPLVH</sequence>
<protein>
    <recommendedName>
        <fullName evidence="3">DUF3037 domain-containing protein</fullName>
    </recommendedName>
</protein>
<comment type="caution">
    <text evidence="1">The sequence shown here is derived from an EMBL/GenBank/DDBJ whole genome shotgun (WGS) entry which is preliminary data.</text>
</comment>
<evidence type="ECO:0000313" key="2">
    <source>
        <dbReference type="Proteomes" id="UP000714625"/>
    </source>
</evidence>
<evidence type="ECO:0000313" key="1">
    <source>
        <dbReference type="EMBL" id="EGQ9133650.1"/>
    </source>
</evidence>
<dbReference type="AlphaFoldDB" id="A0AA36XM12"/>
<reference evidence="1" key="1">
    <citation type="submission" date="2019-11" db="EMBL/GenBank/DDBJ databases">
        <authorList>
            <consortium name="PulseNet: The National Subtyping Network for Foodborne Disease Surveillance"/>
            <person name="Tarr C.L."/>
            <person name="Trees E."/>
            <person name="Katz L.S."/>
            <person name="Carleton-Romer H.A."/>
            <person name="Stroika S."/>
            <person name="Kucerova Z."/>
            <person name="Roache K.F."/>
            <person name="Sabol A.L."/>
            <person name="Besser J."/>
            <person name="Gerner-Smidt P."/>
        </authorList>
    </citation>
    <scope>NUCLEOTIDE SEQUENCE</scope>
    <source>
        <strain evidence="1">PNUSAV001129</strain>
    </source>
</reference>
<evidence type="ECO:0008006" key="3">
    <source>
        <dbReference type="Google" id="ProtNLM"/>
    </source>
</evidence>